<proteinExistence type="predicted"/>
<accession>A0A4Q4TH65</accession>
<organism evidence="1 2">
    <name type="scientific">Monosporascus ibericus</name>
    <dbReference type="NCBI Taxonomy" id="155417"/>
    <lineage>
        <taxon>Eukaryota</taxon>
        <taxon>Fungi</taxon>
        <taxon>Dikarya</taxon>
        <taxon>Ascomycota</taxon>
        <taxon>Pezizomycotina</taxon>
        <taxon>Sordariomycetes</taxon>
        <taxon>Xylariomycetidae</taxon>
        <taxon>Xylariales</taxon>
        <taxon>Xylariales incertae sedis</taxon>
        <taxon>Monosporascus</taxon>
    </lineage>
</organism>
<dbReference type="OrthoDB" id="4618634at2759"/>
<sequence length="98" mass="10868">MCAPVQFRYLCGCVEDVKFECAGAHHVDRHKDHEPMITPLHELCHNCDILMGNIVAMFGPVQHANDVHDSSACDSRALRERDVNLPSKMPPTTLSSGL</sequence>
<reference evidence="1 2" key="1">
    <citation type="submission" date="2018-06" db="EMBL/GenBank/DDBJ databases">
        <title>Complete Genomes of Monosporascus.</title>
        <authorList>
            <person name="Robinson A.J."/>
            <person name="Natvig D.O."/>
        </authorList>
    </citation>
    <scope>NUCLEOTIDE SEQUENCE [LARGE SCALE GENOMIC DNA]</scope>
    <source>
        <strain evidence="1 2">CBS 110550</strain>
    </source>
</reference>
<dbReference type="EMBL" id="QJNU01000138">
    <property type="protein sequence ID" value="RYP06246.1"/>
    <property type="molecule type" value="Genomic_DNA"/>
</dbReference>
<gene>
    <name evidence="1" type="ORF">DL764_003260</name>
</gene>
<evidence type="ECO:0000313" key="1">
    <source>
        <dbReference type="EMBL" id="RYP06246.1"/>
    </source>
</evidence>
<dbReference type="Proteomes" id="UP000293360">
    <property type="component" value="Unassembled WGS sequence"/>
</dbReference>
<comment type="caution">
    <text evidence="1">The sequence shown here is derived from an EMBL/GenBank/DDBJ whole genome shotgun (WGS) entry which is preliminary data.</text>
</comment>
<name>A0A4Q4TH65_9PEZI</name>
<keyword evidence="2" id="KW-1185">Reference proteome</keyword>
<protein>
    <submittedName>
        <fullName evidence="1">Uncharacterized protein</fullName>
    </submittedName>
</protein>
<evidence type="ECO:0000313" key="2">
    <source>
        <dbReference type="Proteomes" id="UP000293360"/>
    </source>
</evidence>
<dbReference type="AlphaFoldDB" id="A0A4Q4TH65"/>